<dbReference type="STRING" id="28042.GU90_18790"/>
<dbReference type="GO" id="GO:0032259">
    <property type="term" value="P:methylation"/>
    <property type="evidence" value="ECO:0007669"/>
    <property type="project" value="UniProtKB-KW"/>
</dbReference>
<reference evidence="2 3" key="1">
    <citation type="submission" date="2014-06" db="EMBL/GenBank/DDBJ databases">
        <title>Saccharopolyspora rectivirgula DSM-43113 Genome sequencing.</title>
        <authorList>
            <person name="Barrera C."/>
            <person name="Millon L."/>
            <person name="Rognon B."/>
            <person name="Zaugg C."/>
            <person name="Monod M."/>
        </authorList>
    </citation>
    <scope>NUCLEOTIDE SEQUENCE [LARGE SCALE GENOMIC DNA]</scope>
    <source>
        <strain evidence="2 3">DSM 43113</strain>
    </source>
</reference>
<dbReference type="PANTHER" id="PTHR23290">
    <property type="entry name" value="RRNA N6-ADENOSINE-METHYLTRANSFERASE METTL5"/>
    <property type="match status" value="1"/>
</dbReference>
<dbReference type="eggNOG" id="COG1568">
    <property type="taxonomic scope" value="Bacteria"/>
</dbReference>
<dbReference type="Pfam" id="PF01861">
    <property type="entry name" value="BpsA_C"/>
    <property type="match status" value="1"/>
</dbReference>
<dbReference type="EMBL" id="JNVU01000048">
    <property type="protein sequence ID" value="KEI43168.1"/>
    <property type="molecule type" value="Genomic_DNA"/>
</dbReference>
<dbReference type="GO" id="GO:0006596">
    <property type="term" value="P:polyamine biosynthetic process"/>
    <property type="evidence" value="ECO:0007669"/>
    <property type="project" value="TreeGrafter"/>
</dbReference>
<dbReference type="PROSITE" id="PS00092">
    <property type="entry name" value="N6_MTASE"/>
    <property type="match status" value="1"/>
</dbReference>
<dbReference type="GO" id="GO:0003676">
    <property type="term" value="F:nucleic acid binding"/>
    <property type="evidence" value="ECO:0007669"/>
    <property type="project" value="InterPro"/>
</dbReference>
<feature type="domain" description="N(4)-bis(aminopropyl)spermidine synthase C-terminal" evidence="1">
    <location>
        <begin position="112"/>
        <end position="293"/>
    </location>
</feature>
<dbReference type="CDD" id="cd02440">
    <property type="entry name" value="AdoMet_MTases"/>
    <property type="match status" value="1"/>
</dbReference>
<evidence type="ECO:0000259" key="1">
    <source>
        <dbReference type="Pfam" id="PF01861"/>
    </source>
</evidence>
<keyword evidence="2" id="KW-0808">Transferase</keyword>
<dbReference type="OrthoDB" id="7593728at2"/>
<dbReference type="AlphaFoldDB" id="A0A073ATR6"/>
<sequence>MSTAQRTGTARMSEPIDAVADQLRQAGVLARRLREVLGLLAAGGARPLDELVRSTGVPRRDVELLLAAAQGDVEAAAGGFRLSERAASRYVERFALDGLDAPVGTGAQLELLRSFVASGPAPDAALDHVTATPETVLRRAEWLSAHYDLAGARVVCLGDHDLTSLAVKLLVPSASVTVVDVDERILQHLDRVSAEQGFELCTLHADLRFGLPAGVAESADVVITDPPYTPEGIGLFASRAVECLADGGGRVVIAYGFSPRTPALGHKVQQELLRLGLVFEAVLPGFNRYFGAQAIGSSSDLYVCQPTANARRTVLRQGTGIYTHGPHSVESARGEVSAELLAGVGERAGCRVESLRAPDWSRPVRGDRAGVFDLRADPGPWLLRMLLATNSPRAVFLVDNNHPDITGEAGQRALAELVADKYALRFHRSSPDRKHAVVVAEEREPGSAAGFVLRRAHGKLRNVWREALIEQAGGALSKREAVERVRARAPHPRDLSLRLIDLPRHRVRDVLRALGQVRL</sequence>
<dbReference type="InterPro" id="IPR029063">
    <property type="entry name" value="SAM-dependent_MTases_sf"/>
</dbReference>
<evidence type="ECO:0000313" key="2">
    <source>
        <dbReference type="EMBL" id="KEI43168.1"/>
    </source>
</evidence>
<dbReference type="Gene3D" id="3.40.50.150">
    <property type="entry name" value="Vaccinia Virus protein VP39"/>
    <property type="match status" value="1"/>
</dbReference>
<dbReference type="InterPro" id="IPR002723">
    <property type="entry name" value="BpsA_C"/>
</dbReference>
<accession>A0A073ATR6</accession>
<gene>
    <name evidence="2" type="ORF">GU90_18790</name>
</gene>
<protein>
    <submittedName>
        <fullName evidence="2">Methyltransferase</fullName>
    </submittedName>
</protein>
<evidence type="ECO:0000313" key="3">
    <source>
        <dbReference type="Proteomes" id="UP000031419"/>
    </source>
</evidence>
<keyword evidence="3" id="KW-1185">Reference proteome</keyword>
<organism evidence="2 3">
    <name type="scientific">Saccharopolyspora rectivirgula</name>
    <dbReference type="NCBI Taxonomy" id="28042"/>
    <lineage>
        <taxon>Bacteria</taxon>
        <taxon>Bacillati</taxon>
        <taxon>Actinomycetota</taxon>
        <taxon>Actinomycetes</taxon>
        <taxon>Pseudonocardiales</taxon>
        <taxon>Pseudonocardiaceae</taxon>
        <taxon>Saccharopolyspora</taxon>
    </lineage>
</organism>
<keyword evidence="2" id="KW-0489">Methyltransferase</keyword>
<comment type="caution">
    <text evidence="2">The sequence shown here is derived from an EMBL/GenBank/DDBJ whole genome shotgun (WGS) entry which is preliminary data.</text>
</comment>
<dbReference type="Proteomes" id="UP000031419">
    <property type="component" value="Unassembled WGS sequence"/>
</dbReference>
<dbReference type="InterPro" id="IPR002052">
    <property type="entry name" value="DNA_methylase_N6_adenine_CS"/>
</dbReference>
<proteinExistence type="predicted"/>
<dbReference type="PANTHER" id="PTHR23290:SF0">
    <property type="entry name" value="RRNA N6-ADENOSINE-METHYLTRANSFERASE METTL5"/>
    <property type="match status" value="1"/>
</dbReference>
<dbReference type="SUPFAM" id="SSF53335">
    <property type="entry name" value="S-adenosyl-L-methionine-dependent methyltransferases"/>
    <property type="match status" value="1"/>
</dbReference>
<dbReference type="InterPro" id="IPR051720">
    <property type="entry name" value="rRNA_MeTrfase/Polyamine_Synth"/>
</dbReference>
<dbReference type="GO" id="GO:0008168">
    <property type="term" value="F:methyltransferase activity"/>
    <property type="evidence" value="ECO:0007669"/>
    <property type="project" value="UniProtKB-KW"/>
</dbReference>
<name>A0A073ATR6_9PSEU</name>